<name>A0A8X6P6K2_NEPPI</name>
<reference evidence="1" key="1">
    <citation type="submission" date="2020-08" db="EMBL/GenBank/DDBJ databases">
        <title>Multicomponent nature underlies the extraordinary mechanical properties of spider dragline silk.</title>
        <authorList>
            <person name="Kono N."/>
            <person name="Nakamura H."/>
            <person name="Mori M."/>
            <person name="Yoshida Y."/>
            <person name="Ohtoshi R."/>
            <person name="Malay A.D."/>
            <person name="Moran D.A.P."/>
            <person name="Tomita M."/>
            <person name="Numata K."/>
            <person name="Arakawa K."/>
        </authorList>
    </citation>
    <scope>NUCLEOTIDE SEQUENCE</scope>
</reference>
<comment type="caution">
    <text evidence="1">The sequence shown here is derived from an EMBL/GenBank/DDBJ whole genome shotgun (WGS) entry which is preliminary data.</text>
</comment>
<evidence type="ECO:0000313" key="2">
    <source>
        <dbReference type="Proteomes" id="UP000887013"/>
    </source>
</evidence>
<dbReference type="EMBL" id="BMAW01112697">
    <property type="protein sequence ID" value="GFT54068.1"/>
    <property type="molecule type" value="Genomic_DNA"/>
</dbReference>
<accession>A0A8X6P6K2</accession>
<dbReference type="Proteomes" id="UP000887013">
    <property type="component" value="Unassembled WGS sequence"/>
</dbReference>
<gene>
    <name evidence="1" type="ORF">NPIL_183491</name>
</gene>
<organism evidence="1 2">
    <name type="scientific">Nephila pilipes</name>
    <name type="common">Giant wood spider</name>
    <name type="synonym">Nephila maculata</name>
    <dbReference type="NCBI Taxonomy" id="299642"/>
    <lineage>
        <taxon>Eukaryota</taxon>
        <taxon>Metazoa</taxon>
        <taxon>Ecdysozoa</taxon>
        <taxon>Arthropoda</taxon>
        <taxon>Chelicerata</taxon>
        <taxon>Arachnida</taxon>
        <taxon>Araneae</taxon>
        <taxon>Araneomorphae</taxon>
        <taxon>Entelegynae</taxon>
        <taxon>Araneoidea</taxon>
        <taxon>Nephilidae</taxon>
        <taxon>Nephila</taxon>
    </lineage>
</organism>
<dbReference type="AlphaFoldDB" id="A0A8X6P6K2"/>
<protein>
    <submittedName>
        <fullName evidence="1">Uncharacterized protein</fullName>
    </submittedName>
</protein>
<evidence type="ECO:0000313" key="1">
    <source>
        <dbReference type="EMBL" id="GFT54068.1"/>
    </source>
</evidence>
<sequence length="111" mass="12694">MGVPEERLSAQAYLYHPNYPDTIVNHKDSSSSFMGFFRLHLTAREYVNILPTSFILRCTQPVIRLTIPLINKDGLLIEKLDCSKFTGKVPYNNEALQEMDRMGNYRPPSAS</sequence>
<keyword evidence="2" id="KW-1185">Reference proteome</keyword>
<proteinExistence type="predicted"/>